<dbReference type="InterPro" id="IPR029016">
    <property type="entry name" value="GAF-like_dom_sf"/>
</dbReference>
<dbReference type="RefSeq" id="WP_175497780.1">
    <property type="nucleotide sequence ID" value="NZ_FOVF01000001.1"/>
</dbReference>
<dbReference type="Pfam" id="PF08447">
    <property type="entry name" value="PAS_3"/>
    <property type="match status" value="1"/>
</dbReference>
<dbReference type="EMBL" id="FOVF01000001">
    <property type="protein sequence ID" value="SFM95658.1"/>
    <property type="molecule type" value="Genomic_DNA"/>
</dbReference>
<dbReference type="Gene3D" id="3.30.450.40">
    <property type="match status" value="1"/>
</dbReference>
<feature type="domain" description="PAC" evidence="2">
    <location>
        <begin position="389"/>
        <end position="440"/>
    </location>
</feature>
<evidence type="ECO:0000313" key="5">
    <source>
        <dbReference type="Proteomes" id="UP000198575"/>
    </source>
</evidence>
<evidence type="ECO:0000313" key="4">
    <source>
        <dbReference type="EMBL" id="SFM95658.1"/>
    </source>
</evidence>
<dbReference type="CDD" id="cd00130">
    <property type="entry name" value="PAS"/>
    <property type="match status" value="2"/>
</dbReference>
<dbReference type="PANTHER" id="PTHR43102:SF2">
    <property type="entry name" value="GAF DOMAIN-CONTAINING PROTEIN"/>
    <property type="match status" value="1"/>
</dbReference>
<name>A0A1I4V393_9GAMM</name>
<dbReference type="InterPro" id="IPR043128">
    <property type="entry name" value="Rev_trsase/Diguanyl_cyclase"/>
</dbReference>
<dbReference type="Gene3D" id="3.30.70.270">
    <property type="match status" value="1"/>
</dbReference>
<dbReference type="SMART" id="SM00091">
    <property type="entry name" value="PAS"/>
    <property type="match status" value="2"/>
</dbReference>
<dbReference type="CDD" id="cd01949">
    <property type="entry name" value="GGDEF"/>
    <property type="match status" value="1"/>
</dbReference>
<dbReference type="PROSITE" id="PS50112">
    <property type="entry name" value="PAS"/>
    <property type="match status" value="1"/>
</dbReference>
<evidence type="ECO:0000259" key="2">
    <source>
        <dbReference type="PROSITE" id="PS50113"/>
    </source>
</evidence>
<dbReference type="PROSITE" id="PS50887">
    <property type="entry name" value="GGDEF"/>
    <property type="match status" value="1"/>
</dbReference>
<dbReference type="SMART" id="SM00086">
    <property type="entry name" value="PAC"/>
    <property type="match status" value="3"/>
</dbReference>
<dbReference type="InterPro" id="IPR029787">
    <property type="entry name" value="Nucleotide_cyclase"/>
</dbReference>
<evidence type="ECO:0000259" key="3">
    <source>
        <dbReference type="PROSITE" id="PS50887"/>
    </source>
</evidence>
<dbReference type="Pfam" id="PF08448">
    <property type="entry name" value="PAS_4"/>
    <property type="match status" value="1"/>
</dbReference>
<dbReference type="AlphaFoldDB" id="A0A1I4V393"/>
<dbReference type="NCBIfam" id="TIGR00254">
    <property type="entry name" value="GGDEF"/>
    <property type="match status" value="1"/>
</dbReference>
<proteinExistence type="predicted"/>
<dbReference type="SUPFAM" id="SSF55073">
    <property type="entry name" value="Nucleotide cyclase"/>
    <property type="match status" value="1"/>
</dbReference>
<dbReference type="InterPro" id="IPR003018">
    <property type="entry name" value="GAF"/>
</dbReference>
<protein>
    <submittedName>
        <fullName evidence="4">PAS domain S-box-containing protein/diguanylate cyclase (GGDEF) domain-containing protein</fullName>
    </submittedName>
</protein>
<dbReference type="STRING" id="578942.SAMN05216289_10174"/>
<dbReference type="Gene3D" id="3.30.450.20">
    <property type="entry name" value="PAS domain"/>
    <property type="match status" value="3"/>
</dbReference>
<dbReference type="SMART" id="SM00267">
    <property type="entry name" value="GGDEF"/>
    <property type="match status" value="1"/>
</dbReference>
<dbReference type="PANTHER" id="PTHR43102">
    <property type="entry name" value="SLR1143 PROTEIN"/>
    <property type="match status" value="1"/>
</dbReference>
<dbReference type="SMART" id="SM00065">
    <property type="entry name" value="GAF"/>
    <property type="match status" value="1"/>
</dbReference>
<sequence length="706" mass="79423">MRAPLPTDESTRLRSLRALEVLDSESEPLFDAMTRAAALAAGTPIALVSLVDADRQWFKSNHGMGETTQTSRDAAFCAHTILGEGVLEVADAQADARFADNPLVTDGPRIRFYAGAPIILCDGSRIGSVCVIDRQPRSLSGQQRAILAELGRAAAMALEQRRHAMDRSRALARQRQAEALLAEDRLRLSNIIESMRVGTWEWSIGSGALRLNSRWAAIIGRTPDELEPASIETWQRCCQENDWTQLQRAIESHLQGSTEEIDCELRMLHRDGSYVWVRCRGRVMQRNEVGAPLRMCGALADISRAKETEARLQASEAFLDRTGRLARVGGWELDLQTMEFTFSDQVCRIHEVPAGFRPDLDEALGFYPVEARATLEAAVRKAVGDGRGWDLELPFVTARGNHVWVRVVGEVEYAEGQPRWLIGALQEITLRRRAIRALEVSERRFRKLFQHSLGLICTHDLEGNLISVNPAAANQLGYSVSELVGRNFSELMPDELRQEFEKYMQRIVIAKTDSGVIRLKARDGSLHTWQYHNVLDDEDEHPYVLGHAQDITEREQHEKTLRELTIRDPLTGCFNRRLLHEIEKELRPGDRWACIAVDLDRFKLVNDTHGHQRGDEVLIGMGQFLSRHVRPRDHVVRAGGDEFLVLLRDVDETGVQRVVEALRDDRAQAPIAFTLGTAVRRRGATLEATIAVADDALYAQRSRDRG</sequence>
<feature type="domain" description="PAC" evidence="2">
    <location>
        <begin position="261"/>
        <end position="314"/>
    </location>
</feature>
<feature type="domain" description="GGDEF" evidence="3">
    <location>
        <begin position="590"/>
        <end position="706"/>
    </location>
</feature>
<feature type="domain" description="PAS" evidence="1">
    <location>
        <begin position="441"/>
        <end position="511"/>
    </location>
</feature>
<dbReference type="SUPFAM" id="SSF55781">
    <property type="entry name" value="GAF domain-like"/>
    <property type="match status" value="1"/>
</dbReference>
<keyword evidence="5" id="KW-1185">Reference proteome</keyword>
<dbReference type="SUPFAM" id="SSF55785">
    <property type="entry name" value="PYP-like sensor domain (PAS domain)"/>
    <property type="match status" value="3"/>
</dbReference>
<feature type="domain" description="PAC" evidence="2">
    <location>
        <begin position="510"/>
        <end position="563"/>
    </location>
</feature>
<dbReference type="InterPro" id="IPR000014">
    <property type="entry name" value="PAS"/>
</dbReference>
<dbReference type="InterPro" id="IPR013656">
    <property type="entry name" value="PAS_4"/>
</dbReference>
<reference evidence="4 5" key="1">
    <citation type="submission" date="2016-10" db="EMBL/GenBank/DDBJ databases">
        <authorList>
            <person name="de Groot N.N."/>
        </authorList>
    </citation>
    <scope>NUCLEOTIDE SEQUENCE [LARGE SCALE GENOMIC DNA]</scope>
    <source>
        <strain evidence="4 5">CGMCC 1.7659</strain>
    </source>
</reference>
<dbReference type="InterPro" id="IPR001610">
    <property type="entry name" value="PAC"/>
</dbReference>
<dbReference type="InterPro" id="IPR000160">
    <property type="entry name" value="GGDEF_dom"/>
</dbReference>
<gene>
    <name evidence="4" type="ORF">SAMN05216289_10174</name>
</gene>
<dbReference type="Proteomes" id="UP000198575">
    <property type="component" value="Unassembled WGS sequence"/>
</dbReference>
<dbReference type="Pfam" id="PF00990">
    <property type="entry name" value="GGDEF"/>
    <property type="match status" value="1"/>
</dbReference>
<dbReference type="InterPro" id="IPR013655">
    <property type="entry name" value="PAS_fold_3"/>
</dbReference>
<dbReference type="PROSITE" id="PS50113">
    <property type="entry name" value="PAC"/>
    <property type="match status" value="3"/>
</dbReference>
<accession>A0A1I4V393</accession>
<dbReference type="NCBIfam" id="TIGR00229">
    <property type="entry name" value="sensory_box"/>
    <property type="match status" value="2"/>
</dbReference>
<evidence type="ECO:0000259" key="1">
    <source>
        <dbReference type="PROSITE" id="PS50112"/>
    </source>
</evidence>
<dbReference type="InterPro" id="IPR035965">
    <property type="entry name" value="PAS-like_dom_sf"/>
</dbReference>
<organism evidence="4 5">
    <name type="scientific">Dokdonella immobilis</name>
    <dbReference type="NCBI Taxonomy" id="578942"/>
    <lineage>
        <taxon>Bacteria</taxon>
        <taxon>Pseudomonadati</taxon>
        <taxon>Pseudomonadota</taxon>
        <taxon>Gammaproteobacteria</taxon>
        <taxon>Lysobacterales</taxon>
        <taxon>Rhodanobacteraceae</taxon>
        <taxon>Dokdonella</taxon>
    </lineage>
</organism>
<dbReference type="InterPro" id="IPR000700">
    <property type="entry name" value="PAS-assoc_C"/>
</dbReference>